<dbReference type="Proteomes" id="UP000265520">
    <property type="component" value="Unassembled WGS sequence"/>
</dbReference>
<feature type="non-terminal residue" evidence="1">
    <location>
        <position position="142"/>
    </location>
</feature>
<feature type="non-terminal residue" evidence="1">
    <location>
        <position position="1"/>
    </location>
</feature>
<proteinExistence type="predicted"/>
<dbReference type="EMBL" id="LXQA010210703">
    <property type="protein sequence ID" value="MCI34113.1"/>
    <property type="molecule type" value="Genomic_DNA"/>
</dbReference>
<comment type="caution">
    <text evidence="1">The sequence shown here is derived from an EMBL/GenBank/DDBJ whole genome shotgun (WGS) entry which is preliminary data.</text>
</comment>
<dbReference type="PANTHER" id="PTHR36617">
    <property type="entry name" value="PROTEIN, PUTATIVE-RELATED"/>
    <property type="match status" value="1"/>
</dbReference>
<keyword evidence="2" id="KW-1185">Reference proteome</keyword>
<dbReference type="PANTHER" id="PTHR36617:SF5">
    <property type="entry name" value="OS05G0421675 PROTEIN"/>
    <property type="match status" value="1"/>
</dbReference>
<evidence type="ECO:0000313" key="2">
    <source>
        <dbReference type="Proteomes" id="UP000265520"/>
    </source>
</evidence>
<dbReference type="AlphaFoldDB" id="A0A392RBW2"/>
<accession>A0A392RBW2</accession>
<protein>
    <submittedName>
        <fullName evidence="1">Kinesin-like protein</fullName>
    </submittedName>
</protein>
<name>A0A392RBW2_9FABA</name>
<organism evidence="1 2">
    <name type="scientific">Trifolium medium</name>
    <dbReference type="NCBI Taxonomy" id="97028"/>
    <lineage>
        <taxon>Eukaryota</taxon>
        <taxon>Viridiplantae</taxon>
        <taxon>Streptophyta</taxon>
        <taxon>Embryophyta</taxon>
        <taxon>Tracheophyta</taxon>
        <taxon>Spermatophyta</taxon>
        <taxon>Magnoliopsida</taxon>
        <taxon>eudicotyledons</taxon>
        <taxon>Gunneridae</taxon>
        <taxon>Pentapetalae</taxon>
        <taxon>rosids</taxon>
        <taxon>fabids</taxon>
        <taxon>Fabales</taxon>
        <taxon>Fabaceae</taxon>
        <taxon>Papilionoideae</taxon>
        <taxon>50 kb inversion clade</taxon>
        <taxon>NPAAA clade</taxon>
        <taxon>Hologalegina</taxon>
        <taxon>IRL clade</taxon>
        <taxon>Trifolieae</taxon>
        <taxon>Trifolium</taxon>
    </lineage>
</organism>
<sequence>RDGVDGLGGGWFGDCVLKKVGDGLATYFWTDTWLDGSPLCVRFRRLFDLAVNQSSTVAEMFSLGWGDGVAESVEGVGGGDVGGVSGFTSPIFFCRPARGYSVRGAYQILTTQQLDPVDGVEDLIWHKQVPLKVSIFAWRLLR</sequence>
<reference evidence="1 2" key="1">
    <citation type="journal article" date="2018" name="Front. Plant Sci.">
        <title>Red Clover (Trifolium pratense) and Zigzag Clover (T. medium) - A Picture of Genomic Similarities and Differences.</title>
        <authorList>
            <person name="Dluhosova J."/>
            <person name="Istvanek J."/>
            <person name="Nedelnik J."/>
            <person name="Repkova J."/>
        </authorList>
    </citation>
    <scope>NUCLEOTIDE SEQUENCE [LARGE SCALE GENOMIC DNA]</scope>
    <source>
        <strain evidence="2">cv. 10/8</strain>
        <tissue evidence="1">Leaf</tissue>
    </source>
</reference>
<evidence type="ECO:0000313" key="1">
    <source>
        <dbReference type="EMBL" id="MCI34113.1"/>
    </source>
</evidence>